<dbReference type="Gene3D" id="3.10.310.30">
    <property type="match status" value="1"/>
</dbReference>
<dbReference type="InterPro" id="IPR038763">
    <property type="entry name" value="DHH_sf"/>
</dbReference>
<dbReference type="EMBL" id="BMKL01000001">
    <property type="protein sequence ID" value="GGD92026.1"/>
    <property type="molecule type" value="Genomic_DNA"/>
</dbReference>
<dbReference type="GO" id="GO:0004527">
    <property type="term" value="F:exonuclease activity"/>
    <property type="evidence" value="ECO:0007669"/>
    <property type="project" value="UniProtKB-KW"/>
</dbReference>
<feature type="domain" description="DHHA1" evidence="8">
    <location>
        <begin position="344"/>
        <end position="437"/>
    </location>
</feature>
<dbReference type="PANTHER" id="PTHR30255:SF2">
    <property type="entry name" value="SINGLE-STRANDED-DNA-SPECIFIC EXONUCLEASE RECJ"/>
    <property type="match status" value="1"/>
</dbReference>
<dbReference type="Pfam" id="PF02272">
    <property type="entry name" value="DHHA1"/>
    <property type="match status" value="1"/>
</dbReference>
<evidence type="ECO:0000256" key="2">
    <source>
        <dbReference type="ARBA" id="ARBA00019841"/>
    </source>
</evidence>
<keyword evidence="6" id="KW-0175">Coiled coil</keyword>
<accession>A0ABQ1S686</accession>
<evidence type="ECO:0000259" key="8">
    <source>
        <dbReference type="Pfam" id="PF02272"/>
    </source>
</evidence>
<dbReference type="PANTHER" id="PTHR30255">
    <property type="entry name" value="SINGLE-STRANDED-DNA-SPECIFIC EXONUCLEASE RECJ"/>
    <property type="match status" value="1"/>
</dbReference>
<dbReference type="SUPFAM" id="SSF64182">
    <property type="entry name" value="DHH phosphoesterases"/>
    <property type="match status" value="1"/>
</dbReference>
<evidence type="ECO:0000259" key="7">
    <source>
        <dbReference type="Pfam" id="PF01368"/>
    </source>
</evidence>
<dbReference type="InterPro" id="IPR001667">
    <property type="entry name" value="DDH_dom"/>
</dbReference>
<feature type="domain" description="RecJ OB" evidence="9">
    <location>
        <begin position="453"/>
        <end position="562"/>
    </location>
</feature>
<keyword evidence="11" id="KW-1185">Reference proteome</keyword>
<name>A0ABQ1S686_9SPHN</name>
<organism evidence="10 11">
    <name type="scientific">Tsuneonella deserti</name>
    <dbReference type="NCBI Taxonomy" id="2035528"/>
    <lineage>
        <taxon>Bacteria</taxon>
        <taxon>Pseudomonadati</taxon>
        <taxon>Pseudomonadota</taxon>
        <taxon>Alphaproteobacteria</taxon>
        <taxon>Sphingomonadales</taxon>
        <taxon>Erythrobacteraceae</taxon>
        <taxon>Tsuneonella</taxon>
    </lineage>
</organism>
<comment type="caution">
    <text evidence="10">The sequence shown here is derived from an EMBL/GenBank/DDBJ whole genome shotgun (WGS) entry which is preliminary data.</text>
</comment>
<dbReference type="Gene3D" id="3.90.1640.30">
    <property type="match status" value="1"/>
</dbReference>
<evidence type="ECO:0000313" key="11">
    <source>
        <dbReference type="Proteomes" id="UP000619041"/>
    </source>
</evidence>
<keyword evidence="4" id="KW-0378">Hydrolase</keyword>
<keyword evidence="5 10" id="KW-0269">Exonuclease</keyword>
<evidence type="ECO:0000256" key="3">
    <source>
        <dbReference type="ARBA" id="ARBA00022722"/>
    </source>
</evidence>
<dbReference type="InterPro" id="IPR004610">
    <property type="entry name" value="RecJ"/>
</dbReference>
<evidence type="ECO:0000256" key="4">
    <source>
        <dbReference type="ARBA" id="ARBA00022801"/>
    </source>
</evidence>
<dbReference type="InterPro" id="IPR051673">
    <property type="entry name" value="SSDNA_exonuclease_RecJ"/>
</dbReference>
<comment type="similarity">
    <text evidence="1">Belongs to the RecJ family.</text>
</comment>
<dbReference type="InterPro" id="IPR041122">
    <property type="entry name" value="RecJ_OB"/>
</dbReference>
<sequence length="567" mass="59264">MDVSAQWGAGLLDDIVTQLLLSRGVERDDLDRHRNPTMRAFLPDPSHFRDMDAAAERLAQAVMGGETITVYGDYDVDGATSAALLIRLLRMVGHGARYYIPDRLLEGYGPSGEALVRLAEEGSSLIVTVDCGAMAHDALAQAHAAGVDVIVVDHHKCAHELPLAAALVNPNRLDEGEIGAAHGHLAAVGVAFVLGVALVRTLRSYGHFKDRAEPDLMSLLDLVALGTVADVAQIRGLNRAFVAQGLKVMARRGNIGMAALIDASRLKRAPVCSDLGFALGPRINAGGRVGESTLGVRLLTTDDPDEASAIAQQLSALNEERRAIEAEVQAAAEALLDGQHNRAVHVLAGHGWHPGVIGIVAGRIKEKTGKPAVVIALDEGTGKGSGRSIAGIDLGAAIIAAREEGLLVAGGGHAMAAGLTIEADKLGALADWLDARLGAQVARAMESGTMPMDLALAPGGLTPELVEALERAGPFGMGWPGPRIAVGPVRLVRAEVVGTDHVRLVASGSDGRTFKAIAFRAAESPLGQALVHGSSGRRLWLAGRAKIDDWGDRPQAELHVDDAAWAD</sequence>
<evidence type="ECO:0000259" key="9">
    <source>
        <dbReference type="Pfam" id="PF17768"/>
    </source>
</evidence>
<feature type="coiled-coil region" evidence="6">
    <location>
        <begin position="307"/>
        <end position="334"/>
    </location>
</feature>
<evidence type="ECO:0000313" key="10">
    <source>
        <dbReference type="EMBL" id="GGD92026.1"/>
    </source>
</evidence>
<evidence type="ECO:0000256" key="6">
    <source>
        <dbReference type="SAM" id="Coils"/>
    </source>
</evidence>
<proteinExistence type="inferred from homology"/>
<feature type="domain" description="DDH" evidence="7">
    <location>
        <begin position="68"/>
        <end position="227"/>
    </location>
</feature>
<dbReference type="NCBIfam" id="TIGR00644">
    <property type="entry name" value="recJ"/>
    <property type="match status" value="1"/>
</dbReference>
<gene>
    <name evidence="10" type="ORF">GCM10011515_09640</name>
</gene>
<evidence type="ECO:0000256" key="1">
    <source>
        <dbReference type="ARBA" id="ARBA00005915"/>
    </source>
</evidence>
<dbReference type="Pfam" id="PF01368">
    <property type="entry name" value="DHH"/>
    <property type="match status" value="1"/>
</dbReference>
<dbReference type="InterPro" id="IPR003156">
    <property type="entry name" value="DHHA1_dom"/>
</dbReference>
<reference evidence="11" key="1">
    <citation type="journal article" date="2019" name="Int. J. Syst. Evol. Microbiol.">
        <title>The Global Catalogue of Microorganisms (GCM) 10K type strain sequencing project: providing services to taxonomists for standard genome sequencing and annotation.</title>
        <authorList>
            <consortium name="The Broad Institute Genomics Platform"/>
            <consortium name="The Broad Institute Genome Sequencing Center for Infectious Disease"/>
            <person name="Wu L."/>
            <person name="Ma J."/>
        </authorList>
    </citation>
    <scope>NUCLEOTIDE SEQUENCE [LARGE SCALE GENOMIC DNA]</scope>
    <source>
        <strain evidence="11">CGMCC 1.15959</strain>
    </source>
</reference>
<keyword evidence="3" id="KW-0540">Nuclease</keyword>
<protein>
    <recommendedName>
        <fullName evidence="2">Single-stranded-DNA-specific exonuclease RecJ</fullName>
    </recommendedName>
</protein>
<dbReference type="Proteomes" id="UP000619041">
    <property type="component" value="Unassembled WGS sequence"/>
</dbReference>
<evidence type="ECO:0000256" key="5">
    <source>
        <dbReference type="ARBA" id="ARBA00022839"/>
    </source>
</evidence>
<dbReference type="Pfam" id="PF17768">
    <property type="entry name" value="RecJ_OB"/>
    <property type="match status" value="1"/>
</dbReference>